<comment type="caution">
    <text evidence="2">The sequence shown here is derived from an EMBL/GenBank/DDBJ whole genome shotgun (WGS) entry which is preliminary data.</text>
</comment>
<dbReference type="PANTHER" id="PTHR46825:SF7">
    <property type="entry name" value="D-ALANYL-D-ALANINE CARBOXYPEPTIDASE"/>
    <property type="match status" value="1"/>
</dbReference>
<dbReference type="AlphaFoldDB" id="A0A7Y7E5U8"/>
<evidence type="ECO:0000313" key="3">
    <source>
        <dbReference type="Proteomes" id="UP000587462"/>
    </source>
</evidence>
<keyword evidence="3" id="KW-1185">Reference proteome</keyword>
<dbReference type="InterPro" id="IPR012338">
    <property type="entry name" value="Beta-lactam/transpept-like"/>
</dbReference>
<organism evidence="2 3">
    <name type="scientific">Streptomyces morookaense</name>
    <name type="common">Streptoverticillium morookaense</name>
    <dbReference type="NCBI Taxonomy" id="1970"/>
    <lineage>
        <taxon>Bacteria</taxon>
        <taxon>Bacillati</taxon>
        <taxon>Actinomycetota</taxon>
        <taxon>Actinomycetes</taxon>
        <taxon>Kitasatosporales</taxon>
        <taxon>Streptomycetaceae</taxon>
        <taxon>Streptomyces</taxon>
    </lineage>
</organism>
<evidence type="ECO:0000313" key="2">
    <source>
        <dbReference type="EMBL" id="NVK77190.1"/>
    </source>
</evidence>
<protein>
    <submittedName>
        <fullName evidence="2">Beta-lactamase family protein</fullName>
    </submittedName>
</protein>
<feature type="domain" description="Beta-lactamase-related" evidence="1">
    <location>
        <begin position="41"/>
        <end position="329"/>
    </location>
</feature>
<dbReference type="InterPro" id="IPR001466">
    <property type="entry name" value="Beta-lactam-related"/>
</dbReference>
<reference evidence="2 3" key="1">
    <citation type="submission" date="2020-04" db="EMBL/GenBank/DDBJ databases">
        <title>Draft Genome Sequence of Streptomyces morookaense DSM 40503, an 8-azaguanine-producing strain.</title>
        <authorList>
            <person name="Qi J."/>
            <person name="Gao J.-M."/>
        </authorList>
    </citation>
    <scope>NUCLEOTIDE SEQUENCE [LARGE SCALE GENOMIC DNA]</scope>
    <source>
        <strain evidence="2 3">DSM 40503</strain>
    </source>
</reference>
<dbReference type="Gene3D" id="3.40.710.10">
    <property type="entry name" value="DD-peptidase/beta-lactamase superfamily"/>
    <property type="match status" value="1"/>
</dbReference>
<evidence type="ECO:0000259" key="1">
    <source>
        <dbReference type="Pfam" id="PF00144"/>
    </source>
</evidence>
<accession>A0A7Y7E5U8</accession>
<dbReference type="Pfam" id="PF00144">
    <property type="entry name" value="Beta-lactamase"/>
    <property type="match status" value="1"/>
</dbReference>
<dbReference type="SUPFAM" id="SSF56601">
    <property type="entry name" value="beta-lactamase/transpeptidase-like"/>
    <property type="match status" value="1"/>
</dbReference>
<dbReference type="InterPro" id="IPR050491">
    <property type="entry name" value="AmpC-like"/>
</dbReference>
<dbReference type="EMBL" id="JABBXF010000010">
    <property type="protein sequence ID" value="NVK77190.1"/>
    <property type="molecule type" value="Genomic_DNA"/>
</dbReference>
<proteinExistence type="predicted"/>
<sequence>MDTMKRNAWGTAVAALLAATAAGPSLDRDALRRSTAGLPDAGVTGALVRVAGSAGHWWGVSGVADTDTGAPVRSDSSFRIGGITRLFTHVVLLQLTGEQRADLDAPVVHRLPGLLSEPHQHVTVGQLLDGTSGLPALPSPTYGDGSNEWFTEHRFDSWSPERLVREALKEQREFTPGGTEPHNGIEAILAGLVIEEITGRPFAREVRERITRPLGLRGTYVPDADDVTLPEPYSCTYVATAGRLSDVTARSPHTWAAGGMVSTAADLDRFLVALLDGRLLPPAQQELLRTHGGLIRTVLPDGRELVGATGSGPGFACGVLATPDVSRRVAYSLSCIRAQGSGESPCVQRIVDAAFRTG</sequence>
<dbReference type="RefSeq" id="WP_171078981.1">
    <property type="nucleotide sequence ID" value="NZ_BNBU01000002.1"/>
</dbReference>
<gene>
    <name evidence="2" type="ORF">HG542_05895</name>
</gene>
<dbReference type="PANTHER" id="PTHR46825">
    <property type="entry name" value="D-ALANYL-D-ALANINE-CARBOXYPEPTIDASE/ENDOPEPTIDASE AMPH"/>
    <property type="match status" value="1"/>
</dbReference>
<dbReference type="Proteomes" id="UP000587462">
    <property type="component" value="Unassembled WGS sequence"/>
</dbReference>
<name>A0A7Y7E5U8_STRMO</name>